<dbReference type="PROSITE" id="PS51257">
    <property type="entry name" value="PROKAR_LIPOPROTEIN"/>
    <property type="match status" value="1"/>
</dbReference>
<evidence type="ECO:0000313" key="3">
    <source>
        <dbReference type="EMBL" id="QDT52402.1"/>
    </source>
</evidence>
<name>A0A517S8F9_9PLAN</name>
<dbReference type="OrthoDB" id="287810at2"/>
<evidence type="ECO:0000256" key="2">
    <source>
        <dbReference type="SAM" id="SignalP"/>
    </source>
</evidence>
<proteinExistence type="predicted"/>
<gene>
    <name evidence="3" type="ORF">Pan44_04130</name>
</gene>
<dbReference type="AlphaFoldDB" id="A0A517S8F9"/>
<evidence type="ECO:0000256" key="1">
    <source>
        <dbReference type="SAM" id="MobiDB-lite"/>
    </source>
</evidence>
<reference evidence="3 4" key="1">
    <citation type="submission" date="2019-02" db="EMBL/GenBank/DDBJ databases">
        <title>Deep-cultivation of Planctomycetes and their phenomic and genomic characterization uncovers novel biology.</title>
        <authorList>
            <person name="Wiegand S."/>
            <person name="Jogler M."/>
            <person name="Boedeker C."/>
            <person name="Pinto D."/>
            <person name="Vollmers J."/>
            <person name="Rivas-Marin E."/>
            <person name="Kohn T."/>
            <person name="Peeters S.H."/>
            <person name="Heuer A."/>
            <person name="Rast P."/>
            <person name="Oberbeckmann S."/>
            <person name="Bunk B."/>
            <person name="Jeske O."/>
            <person name="Meyerdierks A."/>
            <person name="Storesund J.E."/>
            <person name="Kallscheuer N."/>
            <person name="Luecker S."/>
            <person name="Lage O.M."/>
            <person name="Pohl T."/>
            <person name="Merkel B.J."/>
            <person name="Hornburger P."/>
            <person name="Mueller R.-W."/>
            <person name="Bruemmer F."/>
            <person name="Labrenz M."/>
            <person name="Spormann A.M."/>
            <person name="Op den Camp H."/>
            <person name="Overmann J."/>
            <person name="Amann R."/>
            <person name="Jetten M.S.M."/>
            <person name="Mascher T."/>
            <person name="Medema M.H."/>
            <person name="Devos D.P."/>
            <person name="Kaster A.-K."/>
            <person name="Ovreas L."/>
            <person name="Rohde M."/>
            <person name="Galperin M.Y."/>
            <person name="Jogler C."/>
        </authorList>
    </citation>
    <scope>NUCLEOTIDE SEQUENCE [LARGE SCALE GENOMIC DNA]</scope>
    <source>
        <strain evidence="3 4">Pan44</strain>
    </source>
</reference>
<feature type="signal peptide" evidence="2">
    <location>
        <begin position="1"/>
        <end position="18"/>
    </location>
</feature>
<dbReference type="Proteomes" id="UP000315700">
    <property type="component" value="Chromosome"/>
</dbReference>
<sequence precursor="true">MKTLKGLLIPTVWCALLAMTGCGDGTNNPATHAVEGTVMYLDRPLPDVAITFYPAQGRSAVGKADKDGNFSMMTFNPNDGAVAGTHKVTILLPGAPVSDELNASDYGPPKTSKGPAPFPLKYNKPETTPLTVKIPEDLEGGKLTLKLQD</sequence>
<dbReference type="KEGG" id="ccos:Pan44_04130"/>
<dbReference type="EMBL" id="CP036271">
    <property type="protein sequence ID" value="QDT52402.1"/>
    <property type="molecule type" value="Genomic_DNA"/>
</dbReference>
<dbReference type="RefSeq" id="WP_145026737.1">
    <property type="nucleotide sequence ID" value="NZ_CP036271.1"/>
</dbReference>
<organism evidence="3 4">
    <name type="scientific">Caulifigura coniformis</name>
    <dbReference type="NCBI Taxonomy" id="2527983"/>
    <lineage>
        <taxon>Bacteria</taxon>
        <taxon>Pseudomonadati</taxon>
        <taxon>Planctomycetota</taxon>
        <taxon>Planctomycetia</taxon>
        <taxon>Planctomycetales</taxon>
        <taxon>Planctomycetaceae</taxon>
        <taxon>Caulifigura</taxon>
    </lineage>
</organism>
<evidence type="ECO:0000313" key="4">
    <source>
        <dbReference type="Proteomes" id="UP000315700"/>
    </source>
</evidence>
<feature type="chain" id="PRO_5022006291" description="Carboxypeptidase regulatory-like domain-containing protein" evidence="2">
    <location>
        <begin position="19"/>
        <end position="149"/>
    </location>
</feature>
<dbReference type="InParanoid" id="A0A517S8F9"/>
<evidence type="ECO:0008006" key="5">
    <source>
        <dbReference type="Google" id="ProtNLM"/>
    </source>
</evidence>
<keyword evidence="4" id="KW-1185">Reference proteome</keyword>
<accession>A0A517S8F9</accession>
<feature type="region of interest" description="Disordered" evidence="1">
    <location>
        <begin position="100"/>
        <end position="128"/>
    </location>
</feature>
<keyword evidence="2" id="KW-0732">Signal</keyword>
<protein>
    <recommendedName>
        <fullName evidence="5">Carboxypeptidase regulatory-like domain-containing protein</fullName>
    </recommendedName>
</protein>